<dbReference type="AlphaFoldDB" id="A0A833HNG3"/>
<dbReference type="InterPro" id="IPR011990">
    <property type="entry name" value="TPR-like_helical_dom_sf"/>
</dbReference>
<dbReference type="EMBL" id="WBZB01000033">
    <property type="protein sequence ID" value="KAB3529314.1"/>
    <property type="molecule type" value="Genomic_DNA"/>
</dbReference>
<dbReference type="PANTHER" id="PTHR16305:SF28">
    <property type="entry name" value="GUANYLATE CYCLASE DOMAIN-CONTAINING PROTEIN"/>
    <property type="match status" value="1"/>
</dbReference>
<gene>
    <name evidence="5" type="ORF">F8153_09430</name>
</gene>
<keyword evidence="6" id="KW-1185">Reference proteome</keyword>
<dbReference type="Gene3D" id="3.40.50.300">
    <property type="entry name" value="P-loop containing nucleotide triphosphate hydrolases"/>
    <property type="match status" value="1"/>
</dbReference>
<evidence type="ECO:0000256" key="2">
    <source>
        <dbReference type="ARBA" id="ARBA00022840"/>
    </source>
</evidence>
<dbReference type="InterPro" id="IPR005158">
    <property type="entry name" value="BTAD"/>
</dbReference>
<keyword evidence="2" id="KW-0067">ATP-binding</keyword>
<dbReference type="Gene3D" id="1.10.10.10">
    <property type="entry name" value="Winged helix-like DNA-binding domain superfamily/Winged helix DNA-binding domain"/>
    <property type="match status" value="1"/>
</dbReference>
<dbReference type="SUPFAM" id="SSF52540">
    <property type="entry name" value="P-loop containing nucleoside triphosphate hydrolases"/>
    <property type="match status" value="1"/>
</dbReference>
<keyword evidence="1" id="KW-0547">Nucleotide-binding</keyword>
<feature type="repeat" description="TPR" evidence="3">
    <location>
        <begin position="838"/>
        <end position="871"/>
    </location>
</feature>
<dbReference type="SMART" id="SM00028">
    <property type="entry name" value="TPR"/>
    <property type="match status" value="4"/>
</dbReference>
<dbReference type="Gene3D" id="1.25.40.10">
    <property type="entry name" value="Tetratricopeptide repeat domain"/>
    <property type="match status" value="2"/>
</dbReference>
<dbReference type="SUPFAM" id="SSF48452">
    <property type="entry name" value="TPR-like"/>
    <property type="match status" value="2"/>
</dbReference>
<dbReference type="InterPro" id="IPR027417">
    <property type="entry name" value="P-loop_NTPase"/>
</dbReference>
<evidence type="ECO:0000256" key="1">
    <source>
        <dbReference type="ARBA" id="ARBA00022741"/>
    </source>
</evidence>
<evidence type="ECO:0000313" key="6">
    <source>
        <dbReference type="Proteomes" id="UP000465601"/>
    </source>
</evidence>
<proteinExistence type="predicted"/>
<keyword evidence="3" id="KW-0802">TPR repeat</keyword>
<comment type="caution">
    <text evidence="5">The sequence shown here is derived from an EMBL/GenBank/DDBJ whole genome shotgun (WGS) entry which is preliminary data.</text>
</comment>
<protein>
    <submittedName>
        <fullName evidence="5">AAA family ATPase</fullName>
    </submittedName>
</protein>
<reference evidence="5 6" key="1">
    <citation type="submission" date="2019-10" db="EMBL/GenBank/DDBJ databases">
        <title>Alkaliphilus serpentinus sp. nov. and Alkaliphilus pronyensis sp. nov., two novel anaerobic alkaliphilic species isolated from the serpentinized-hosted hydrothermal field of the Prony Bay (New Caledonia).</title>
        <authorList>
            <person name="Postec A."/>
        </authorList>
    </citation>
    <scope>NUCLEOTIDE SEQUENCE [LARGE SCALE GENOMIC DNA]</scope>
    <source>
        <strain evidence="5 6">LacT</strain>
    </source>
</reference>
<dbReference type="Pfam" id="PF03704">
    <property type="entry name" value="BTAD"/>
    <property type="match status" value="1"/>
</dbReference>
<dbReference type="Pfam" id="PF13424">
    <property type="entry name" value="TPR_12"/>
    <property type="match status" value="1"/>
</dbReference>
<evidence type="ECO:0000259" key="4">
    <source>
        <dbReference type="SMART" id="SM01043"/>
    </source>
</evidence>
<dbReference type="InterPro" id="IPR036388">
    <property type="entry name" value="WH-like_DNA-bd_sf"/>
</dbReference>
<feature type="domain" description="Bacterial transcriptional activator" evidence="4">
    <location>
        <begin position="97"/>
        <end position="230"/>
    </location>
</feature>
<dbReference type="GO" id="GO:0004016">
    <property type="term" value="F:adenylate cyclase activity"/>
    <property type="evidence" value="ECO:0007669"/>
    <property type="project" value="TreeGrafter"/>
</dbReference>
<organism evidence="5 6">
    <name type="scientific">Alkaliphilus serpentinus</name>
    <dbReference type="NCBI Taxonomy" id="1482731"/>
    <lineage>
        <taxon>Bacteria</taxon>
        <taxon>Bacillati</taxon>
        <taxon>Bacillota</taxon>
        <taxon>Clostridia</taxon>
        <taxon>Peptostreptococcales</taxon>
        <taxon>Natronincolaceae</taxon>
        <taxon>Alkaliphilus</taxon>
    </lineage>
</organism>
<dbReference type="InterPro" id="IPR041664">
    <property type="entry name" value="AAA_16"/>
</dbReference>
<accession>A0A833HNG3</accession>
<dbReference type="Pfam" id="PF13191">
    <property type="entry name" value="AAA_16"/>
    <property type="match status" value="1"/>
</dbReference>
<evidence type="ECO:0000256" key="3">
    <source>
        <dbReference type="PROSITE-ProRule" id="PRU00339"/>
    </source>
</evidence>
<name>A0A833HNG3_9FIRM</name>
<dbReference type="RefSeq" id="WP_151866106.1">
    <property type="nucleotide sequence ID" value="NZ_WBZB01000033.1"/>
</dbReference>
<dbReference type="PROSITE" id="PS50005">
    <property type="entry name" value="TPR"/>
    <property type="match status" value="1"/>
</dbReference>
<dbReference type="GO" id="GO:0005737">
    <property type="term" value="C:cytoplasm"/>
    <property type="evidence" value="ECO:0007669"/>
    <property type="project" value="TreeGrafter"/>
</dbReference>
<dbReference type="GO" id="GO:0005524">
    <property type="term" value="F:ATP binding"/>
    <property type="evidence" value="ECO:0007669"/>
    <property type="project" value="UniProtKB-KW"/>
</dbReference>
<evidence type="ECO:0000313" key="5">
    <source>
        <dbReference type="EMBL" id="KAB3529314.1"/>
    </source>
</evidence>
<sequence length="1020" mass="119161">MKSINVKLLGTPIVTIDGKKLAFPYKKAEALFYYLLIKGHASRDKLVHLLWSEVDEAVAKKNLRNAIYIIKKLFHEDVLISPQRSIITINPALDYFVDVNTLLNSNSESAVEVYQGEFLEGFYVKDAEVFEEWMFSQKEKYKDIYINKLHKGIKDGLKNKDYKLGEKLAKSLIQIDEFDETAYRDLMKSYGFMGRYNQALEVYQKLVDVLNRELSICPDAKTTLLYEKLLKEKNKLDHLEKKDPQDFFYGRKSELFKIHENYKRFIDNTEYKSFIIIGEAGIGKSKLIETALKTVEHNDIEVFTTYCYQAEEKYLLKPWNGIFSKISNFIKENNIEIPEILSTIISYIFPSFAASLKVTISNSVEHIDILKYQVAERAICDVLERVADGRKLILVFEDIQWIDELSLSLLKNLLYNQKNKFVLLIASCRDGYEEKLSQFFAEMGRSNLIEKLYLTRFNQREVIEFALELLPDHDFSQAIKDLMYVETEGNPFFLIEFLNNLQEDKHSIKITSKMEDILRSRFINISEEGKKLLNIASVFFDKVPYDTLHQLCGKTEHELMDLIEELQQKKILKESISSKGNPYFVFTHQKLREFIYEQMSLSRKKILHDKIARHLENRLKKDKRDFSLYSKLIYHFSRANNKIYTLKYSIKNVDTYLQLHNEVFPVLKDGCFQGDKKLFLTSHQALTWLTEIKENLKNIKADMEETEELTKIEANFYHMLGRFYICNGDYERGLDLIHYVITKGLELKDYSLVIHGYRQLIYYCINTQNTNLMAEYINSAMMIATSTNQKEEVGILLRLEGLMKIMEGSYLEGEIILKRSIDTFEELKERNDYILNIAAAYNYIGDSKRYNKEYDEAIDYYKKAIELCESQNILRGLTIFYRNAGLAAFDMGDLEDSASYLNKALGFYNQLDVLWGKSTVHGYLALLLLIQESYEESIKHLLEADNCAQKIKSPYEIGLVFRIKAEICSIIREKKSLRTLFQSILHEGLEAYCDAGIEALKPLNSYEIEFLYKLKSTLQN</sequence>
<dbReference type="SMART" id="SM01043">
    <property type="entry name" value="BTAD"/>
    <property type="match status" value="1"/>
</dbReference>
<dbReference type="Proteomes" id="UP000465601">
    <property type="component" value="Unassembled WGS sequence"/>
</dbReference>
<dbReference type="InterPro" id="IPR019734">
    <property type="entry name" value="TPR_rpt"/>
</dbReference>
<dbReference type="PANTHER" id="PTHR16305">
    <property type="entry name" value="TESTICULAR SOLUBLE ADENYLYL CYCLASE"/>
    <property type="match status" value="1"/>
</dbReference>
<dbReference type="OrthoDB" id="190810at2"/>